<dbReference type="AlphaFoldDB" id="A0A8K0H1Q3"/>
<feature type="domain" description="Glucosidase II beta subunit N-terminal" evidence="3">
    <location>
        <begin position="18"/>
        <end position="126"/>
    </location>
</feature>
<dbReference type="EMBL" id="VOIH02000006">
    <property type="protein sequence ID" value="KAF3444033.1"/>
    <property type="molecule type" value="Genomic_DNA"/>
</dbReference>
<evidence type="ECO:0000259" key="3">
    <source>
        <dbReference type="Pfam" id="PF12999"/>
    </source>
</evidence>
<reference evidence="4" key="1">
    <citation type="submission" date="2020-03" db="EMBL/GenBank/DDBJ databases">
        <title>A high-quality chromosome-level genome assembly of a woody plant with both climbing and erect habits, Rhamnella rubrinervis.</title>
        <authorList>
            <person name="Lu Z."/>
            <person name="Yang Y."/>
            <person name="Zhu X."/>
            <person name="Sun Y."/>
        </authorList>
    </citation>
    <scope>NUCLEOTIDE SEQUENCE</scope>
    <source>
        <strain evidence="4">BYM</strain>
        <tissue evidence="4">Leaf</tissue>
    </source>
</reference>
<dbReference type="InterPro" id="IPR002172">
    <property type="entry name" value="LDrepeatLR_classA_rpt"/>
</dbReference>
<dbReference type="CDD" id="cd00112">
    <property type="entry name" value="LDLa"/>
    <property type="match status" value="1"/>
</dbReference>
<keyword evidence="1" id="KW-1015">Disulfide bond</keyword>
<evidence type="ECO:0000313" key="4">
    <source>
        <dbReference type="EMBL" id="KAF3444033.1"/>
    </source>
</evidence>
<accession>A0A8K0H1Q3</accession>
<dbReference type="InterPro" id="IPR028146">
    <property type="entry name" value="PRKCSH_N"/>
</dbReference>
<evidence type="ECO:0000256" key="2">
    <source>
        <dbReference type="SAM" id="SignalP"/>
    </source>
</evidence>
<dbReference type="PANTHER" id="PTHR12630">
    <property type="entry name" value="N-LINKED OLIGOSACCHARIDE PROCESSING"/>
    <property type="match status" value="1"/>
</dbReference>
<dbReference type="Pfam" id="PF12999">
    <property type="entry name" value="PRKCSH-like"/>
    <property type="match status" value="1"/>
</dbReference>
<keyword evidence="5" id="KW-1185">Reference proteome</keyword>
<proteinExistence type="predicted"/>
<gene>
    <name evidence="4" type="ORF">FNV43_RR13723</name>
</gene>
<dbReference type="OrthoDB" id="28322at2759"/>
<sequence length="193" mass="21075">MGATLSPLLCICLSLAMSSSFVHSSSVPPLLGFHPLDEKYYASEVIKCKDGSKVFTRDRLNDNFCDCVDGTDEPGTSACPAGKFYCRNLGSTPQFIFSSRVNDGICDCCDGSDEYDGTIHCPSTCIMGGNFVYKSDHGTSKVSDLSNIYGETKSGMSLDDLIEKLRAVQWFSGYFNDVPDVKEEVTIGIIQYE</sequence>
<dbReference type="SUPFAM" id="SSF57424">
    <property type="entry name" value="LDL receptor-like module"/>
    <property type="match status" value="1"/>
</dbReference>
<dbReference type="PANTHER" id="PTHR12630:SF17">
    <property type="entry name" value="EXPRESSED PROTEIN"/>
    <property type="match status" value="1"/>
</dbReference>
<evidence type="ECO:0000313" key="5">
    <source>
        <dbReference type="Proteomes" id="UP000796880"/>
    </source>
</evidence>
<evidence type="ECO:0000256" key="1">
    <source>
        <dbReference type="ARBA" id="ARBA00023157"/>
    </source>
</evidence>
<feature type="signal peptide" evidence="2">
    <location>
        <begin position="1"/>
        <end position="24"/>
    </location>
</feature>
<keyword evidence="2" id="KW-0732">Signal</keyword>
<name>A0A8K0H1Q3_9ROSA</name>
<comment type="caution">
    <text evidence="4">The sequence shown here is derived from an EMBL/GenBank/DDBJ whole genome shotgun (WGS) entry which is preliminary data.</text>
</comment>
<dbReference type="GO" id="GO:0017177">
    <property type="term" value="C:glucosidase II complex"/>
    <property type="evidence" value="ECO:0007669"/>
    <property type="project" value="TreeGrafter"/>
</dbReference>
<dbReference type="Proteomes" id="UP000796880">
    <property type="component" value="Unassembled WGS sequence"/>
</dbReference>
<dbReference type="InterPro" id="IPR039794">
    <property type="entry name" value="Gtb1-like"/>
</dbReference>
<dbReference type="Gene3D" id="4.10.400.10">
    <property type="entry name" value="Low-density Lipoprotein Receptor"/>
    <property type="match status" value="1"/>
</dbReference>
<dbReference type="GO" id="GO:0006491">
    <property type="term" value="P:N-glycan processing"/>
    <property type="evidence" value="ECO:0007669"/>
    <property type="project" value="TreeGrafter"/>
</dbReference>
<dbReference type="InterPro" id="IPR036055">
    <property type="entry name" value="LDL_receptor-like_sf"/>
</dbReference>
<protein>
    <recommendedName>
        <fullName evidence="3">Glucosidase II beta subunit N-terminal domain-containing protein</fullName>
    </recommendedName>
</protein>
<feature type="chain" id="PRO_5035467767" description="Glucosidase II beta subunit N-terminal domain-containing protein" evidence="2">
    <location>
        <begin position="25"/>
        <end position="193"/>
    </location>
</feature>
<organism evidence="4 5">
    <name type="scientific">Rhamnella rubrinervis</name>
    <dbReference type="NCBI Taxonomy" id="2594499"/>
    <lineage>
        <taxon>Eukaryota</taxon>
        <taxon>Viridiplantae</taxon>
        <taxon>Streptophyta</taxon>
        <taxon>Embryophyta</taxon>
        <taxon>Tracheophyta</taxon>
        <taxon>Spermatophyta</taxon>
        <taxon>Magnoliopsida</taxon>
        <taxon>eudicotyledons</taxon>
        <taxon>Gunneridae</taxon>
        <taxon>Pentapetalae</taxon>
        <taxon>rosids</taxon>
        <taxon>fabids</taxon>
        <taxon>Rosales</taxon>
        <taxon>Rhamnaceae</taxon>
        <taxon>rhamnoid group</taxon>
        <taxon>Rhamneae</taxon>
        <taxon>Rhamnella</taxon>
    </lineage>
</organism>